<sequence length="1201" mass="135621">MSTSTSVHSNAFNFMSFIEGQVDPRTGLYTCSIKLPELLANQLCGPVVPLHLNFNPLNGADSGFGKGWNLQLSQFNPSNGKLALYTGEVFKVNIEDENTVIPEKKIDSFHFHVLDNNRYRVEHKSGLVEILKVGQGQLAMPVQLISPQGHSVKLNYEAFGTDPLLSSINNADGSQLLTLVRTANEMKLTLHPGTACESVFVLSIIGGETQTIVLPTHDSASWRFVYRFLSGLTCLEHVYTPTAGHETVSYSGKPHYFPGLTNRSLPRVAKHTRDPGFGQPAIETRYSYGSNESGNTNDHNFLGYGSDIAWNDDGLDNLYKVKSSYEYETQEHLWDVSSDRAVRSTRRVFNRFHLILREEVRHKALLESDDTLLVTETEYYIDPLADFKDQPNYCQLPKKVTQIWRKAAYTLPRHTEVVSTTYDDFGNVLIQTNANGVIETNTWYLKEGEEGCPADPQQFVRHLKSKTMTPAHSTYGDAPTLQTRYSYKQYEGLAGNEPWLAISDETVCKDEITLQHSTVSHIEQPNNPFMHGRKLRETLTLNGNTTTTHYAYSETKNARAREPVLQTVTTLIGYDDIHDDPDRQVRKTITLEHSLLSGEPLLSRDDSDVEIAYEYDLLGRVTKETVAPHTDSVASRTYSYKLCNATGQQASQSAINVKGVETVTWLDGHHRVVKETRQDADALCGRLNAVREIYRANYNHLEQKVSETVIDWEREKDVCLTSLFNYDVWGEQCSMIRPDGIAEHEVTDPINRTTTQWVEGMGKTITSNNLFDKPDSVRRIDLGGVQISEHVYQYDGLGRTAEEVDAAGNWTRYEYDAFNRMTKTILPDSSEIVREYVAHNKEDLPIKISVNGQVLGEQAFDGLDRMTVSITGGRKSVYSFAPGQRQPKRVTRPSGNQAGYAYKPELGDEPAQRIAVESTASYEYDSQNARLLRTVELNTTLERRYFSSGELKSEHISHAGEEPYVMGYEYSLNARLLSYTDVLGQTQTYEYDDFTRLKSTRLGLLCSTFGYNAHGQLTRIETVDEAGGNTQRLCIDLEYDEFGRERKRTFDLGAGIVQTLEQTYDEVDRLIQRTLSNGSEELRDEYYNYDSRSRLCDYKCSGSQVPVDPYGKSIQCQVFGFDAVDNITFVETTFEGGRNESCYEYGNIFDPCQLTALTNSFQPDYPARLEFHYDADGNLIRDEAGRTLTYDSLGRLSSISV</sequence>
<dbReference type="AlphaFoldDB" id="A0A6A7YQ87"/>
<feature type="domain" description="Teneurin-like YD-shell" evidence="2">
    <location>
        <begin position="792"/>
        <end position="1103"/>
    </location>
</feature>
<gene>
    <name evidence="3" type="ORF">GHN86_00825</name>
</gene>
<evidence type="ECO:0000256" key="1">
    <source>
        <dbReference type="ARBA" id="ARBA00022737"/>
    </source>
</evidence>
<reference evidence="3" key="1">
    <citation type="submission" date="2019-10" db="EMBL/GenBank/DDBJ databases">
        <title>Evaluation of single-gene subtyping targets for Pseudomonas.</title>
        <authorList>
            <person name="Reichler S.J."/>
            <person name="Orsi R.H."/>
            <person name="Wiedmann M."/>
            <person name="Martin N.H."/>
            <person name="Murphy S.I."/>
        </authorList>
    </citation>
    <scope>NUCLEOTIDE SEQUENCE</scope>
    <source>
        <strain evidence="3">FSL R10-2339</strain>
    </source>
</reference>
<proteinExistence type="predicted"/>
<evidence type="ECO:0000313" key="3">
    <source>
        <dbReference type="EMBL" id="MQT78613.1"/>
    </source>
</evidence>
<evidence type="ECO:0000259" key="2">
    <source>
        <dbReference type="Pfam" id="PF25023"/>
    </source>
</evidence>
<organism evidence="3">
    <name type="scientific">Pseudomonas helleri</name>
    <dbReference type="NCBI Taxonomy" id="1608996"/>
    <lineage>
        <taxon>Bacteria</taxon>
        <taxon>Pseudomonadati</taxon>
        <taxon>Pseudomonadota</taxon>
        <taxon>Gammaproteobacteria</taxon>
        <taxon>Pseudomonadales</taxon>
        <taxon>Pseudomonadaceae</taxon>
        <taxon>Pseudomonas</taxon>
    </lineage>
</organism>
<dbReference type="InterPro" id="IPR056823">
    <property type="entry name" value="TEN-like_YD-shell"/>
</dbReference>
<name>A0A6A7YQ87_9PSED</name>
<dbReference type="Pfam" id="PF25023">
    <property type="entry name" value="TEN_YD-shell"/>
    <property type="match status" value="1"/>
</dbReference>
<dbReference type="EMBL" id="WIWC01000001">
    <property type="protein sequence ID" value="MQT78613.1"/>
    <property type="molecule type" value="Genomic_DNA"/>
</dbReference>
<accession>A0A6A7YQ87</accession>
<dbReference type="InterPro" id="IPR006530">
    <property type="entry name" value="YD"/>
</dbReference>
<dbReference type="NCBIfam" id="TIGR01643">
    <property type="entry name" value="YD_repeat_2x"/>
    <property type="match status" value="2"/>
</dbReference>
<comment type="caution">
    <text evidence="3">The sequence shown here is derived from an EMBL/GenBank/DDBJ whole genome shotgun (WGS) entry which is preliminary data.</text>
</comment>
<dbReference type="PANTHER" id="PTHR32305:SF15">
    <property type="entry name" value="PROTEIN RHSA-RELATED"/>
    <property type="match status" value="1"/>
</dbReference>
<dbReference type="PANTHER" id="PTHR32305">
    <property type="match status" value="1"/>
</dbReference>
<dbReference type="InterPro" id="IPR050708">
    <property type="entry name" value="T6SS_VgrG/RHS"/>
</dbReference>
<dbReference type="Gene3D" id="2.180.10.10">
    <property type="entry name" value="RHS repeat-associated core"/>
    <property type="match status" value="1"/>
</dbReference>
<protein>
    <submittedName>
        <fullName evidence="3">Sugar-binding protein</fullName>
    </submittedName>
</protein>
<keyword evidence="1" id="KW-0677">Repeat</keyword>